<dbReference type="EMBL" id="JAUZQC010000016">
    <property type="protein sequence ID" value="KAK5857420.1"/>
    <property type="molecule type" value="Genomic_DNA"/>
</dbReference>
<feature type="region of interest" description="Disordered" evidence="1">
    <location>
        <begin position="341"/>
        <end position="365"/>
    </location>
</feature>
<feature type="compositionally biased region" description="Basic and acidic residues" evidence="1">
    <location>
        <begin position="502"/>
        <end position="516"/>
    </location>
</feature>
<gene>
    <name evidence="3" type="ORF">PBY51_010668</name>
</gene>
<feature type="compositionally biased region" description="Basic and acidic residues" evidence="1">
    <location>
        <begin position="894"/>
        <end position="906"/>
    </location>
</feature>
<dbReference type="GO" id="GO:0000775">
    <property type="term" value="C:chromosome, centromeric region"/>
    <property type="evidence" value="ECO:0007669"/>
    <property type="project" value="TreeGrafter"/>
</dbReference>
<comment type="caution">
    <text evidence="3">The sequence shown here is derived from an EMBL/GenBank/DDBJ whole genome shotgun (WGS) entry which is preliminary data.</text>
</comment>
<dbReference type="AlphaFoldDB" id="A0AAN7X864"/>
<feature type="compositionally biased region" description="Polar residues" evidence="1">
    <location>
        <begin position="684"/>
        <end position="694"/>
    </location>
</feature>
<dbReference type="SUPFAM" id="SSF46689">
    <property type="entry name" value="Homeodomain-like"/>
    <property type="match status" value="1"/>
</dbReference>
<reference evidence="3 4" key="1">
    <citation type="journal article" date="2023" name="Genes (Basel)">
        <title>Chromosome-Level Genome Assembly and Circadian Gene Repertoire of the Patagonia Blennie Eleginops maclovinus-The Closest Ancestral Proxy of Antarctic Cryonotothenioids.</title>
        <authorList>
            <person name="Cheng C.C."/>
            <person name="Rivera-Colon A.G."/>
            <person name="Minhas B.F."/>
            <person name="Wilson L."/>
            <person name="Rayamajhi N."/>
            <person name="Vargas-Chacoff L."/>
            <person name="Catchen J.M."/>
        </authorList>
    </citation>
    <scope>NUCLEOTIDE SEQUENCE [LARGE SCALE GENOMIC DNA]</scope>
    <source>
        <strain evidence="3">JMC-PN-2008</strain>
    </source>
</reference>
<dbReference type="Gene3D" id="1.10.10.60">
    <property type="entry name" value="Homeodomain-like"/>
    <property type="match status" value="1"/>
</dbReference>
<evidence type="ECO:0000313" key="3">
    <source>
        <dbReference type="EMBL" id="KAK5857420.1"/>
    </source>
</evidence>
<organism evidence="3 4">
    <name type="scientific">Eleginops maclovinus</name>
    <name type="common">Patagonian blennie</name>
    <name type="synonym">Eleginus maclovinus</name>
    <dbReference type="NCBI Taxonomy" id="56733"/>
    <lineage>
        <taxon>Eukaryota</taxon>
        <taxon>Metazoa</taxon>
        <taxon>Chordata</taxon>
        <taxon>Craniata</taxon>
        <taxon>Vertebrata</taxon>
        <taxon>Euteleostomi</taxon>
        <taxon>Actinopterygii</taxon>
        <taxon>Neopterygii</taxon>
        <taxon>Teleostei</taxon>
        <taxon>Neoteleostei</taxon>
        <taxon>Acanthomorphata</taxon>
        <taxon>Eupercaria</taxon>
        <taxon>Perciformes</taxon>
        <taxon>Notothenioidei</taxon>
        <taxon>Eleginopidae</taxon>
        <taxon>Eleginops</taxon>
    </lineage>
</organism>
<dbReference type="PANTHER" id="PTHR16124:SF3">
    <property type="entry name" value="MIS18-BINDING PROTEIN 1"/>
    <property type="match status" value="1"/>
</dbReference>
<feature type="domain" description="Myb-like" evidence="2">
    <location>
        <begin position="820"/>
        <end position="866"/>
    </location>
</feature>
<dbReference type="CDD" id="cd00167">
    <property type="entry name" value="SANT"/>
    <property type="match status" value="1"/>
</dbReference>
<feature type="compositionally biased region" description="Polar residues" evidence="1">
    <location>
        <begin position="349"/>
        <end position="358"/>
    </location>
</feature>
<dbReference type="InterPro" id="IPR039110">
    <property type="entry name" value="KNL2-like"/>
</dbReference>
<feature type="compositionally biased region" description="Basic and acidic residues" evidence="1">
    <location>
        <begin position="737"/>
        <end position="749"/>
    </location>
</feature>
<feature type="compositionally biased region" description="Basic and acidic residues" evidence="1">
    <location>
        <begin position="811"/>
        <end position="822"/>
    </location>
</feature>
<dbReference type="InterPro" id="IPR015216">
    <property type="entry name" value="SANTA"/>
</dbReference>
<feature type="region of interest" description="Disordered" evidence="1">
    <location>
        <begin position="862"/>
        <end position="912"/>
    </location>
</feature>
<protein>
    <recommendedName>
        <fullName evidence="2">Myb-like domain-containing protein</fullName>
    </recommendedName>
</protein>
<dbReference type="InterPro" id="IPR009057">
    <property type="entry name" value="Homeodomain-like_sf"/>
</dbReference>
<feature type="compositionally biased region" description="Low complexity" evidence="1">
    <location>
        <begin position="596"/>
        <end position="605"/>
    </location>
</feature>
<keyword evidence="4" id="KW-1185">Reference proteome</keyword>
<dbReference type="Proteomes" id="UP001346869">
    <property type="component" value="Unassembled WGS sequence"/>
</dbReference>
<dbReference type="PROSITE" id="PS50090">
    <property type="entry name" value="MYB_LIKE"/>
    <property type="match status" value="1"/>
</dbReference>
<feature type="compositionally biased region" description="Polar residues" evidence="1">
    <location>
        <begin position="32"/>
        <end position="41"/>
    </location>
</feature>
<accession>A0AAN7X864</accession>
<feature type="compositionally biased region" description="Basic residues" evidence="1">
    <location>
        <begin position="884"/>
        <end position="893"/>
    </location>
</feature>
<reference evidence="3 4" key="2">
    <citation type="journal article" date="2023" name="Mol. Biol. Evol.">
        <title>Genomics of Secondarily Temperate Adaptation in the Only Non-Antarctic Icefish.</title>
        <authorList>
            <person name="Rivera-Colon A.G."/>
            <person name="Rayamajhi N."/>
            <person name="Minhas B.F."/>
            <person name="Madrigal G."/>
            <person name="Bilyk K.T."/>
            <person name="Yoon V."/>
            <person name="Hune M."/>
            <person name="Gregory S."/>
            <person name="Cheng C.H.C."/>
            <person name="Catchen J.M."/>
        </authorList>
    </citation>
    <scope>NUCLEOTIDE SEQUENCE [LARGE SCALE GENOMIC DNA]</scope>
    <source>
        <strain evidence="3">JMC-PN-2008</strain>
    </source>
</reference>
<feature type="region of interest" description="Disordered" evidence="1">
    <location>
        <begin position="596"/>
        <end position="615"/>
    </location>
</feature>
<feature type="region of interest" description="Disordered" evidence="1">
    <location>
        <begin position="652"/>
        <end position="828"/>
    </location>
</feature>
<sequence length="1079" mass="122090">MESYQHICKKAHMQFESPAKVFAKLKSKVSKDNPSANQGSFTGKDPPYGGVFKPPRTRSESTWMTDQFKEYTSVAYREEAQALTLSPISSPKKTFCYSDISSERVEEVPPGLGHGCTPRRRAFFESTALVNRPPSHTEPAQIRDSAGFNGFSRTPVKSHPVENDFVSYSPNDKRMPPPLMLSPTRNSLRKRKWETQEFDKIGQSRPERKTSRAFSADSSTCVEDVDNVRGFYADPIGMDQFTHEPVVSNPQSSAMTRCIVSLKRCHQTSPAKMFNSMKKRASKTEQQEVNKVCSTNRNLFCQANFPQSTDRRPFKALNMGEMEDTVFRDDPENLVAVNLSSEATEDSQSDTQSATHPSENIPAPELSAHPVLHEDPLVLNSPRISIPKKEAVFRRNNWMQHTKFPCESVIHLKKWYLRRSLNRLFLGGTHRDDNVPWNTNVIVERVSNNVVKTTSGSIYILLGRMNMNIDTGFPNWLLNKFAHGFPPDWDVLYEKLLSESKDVPSRGKDRKSERSRVFSQTNPDASTVKRHRQKSLNTPDSRPPPLSDVKVSRSGRVLRTPLEYWKGGRVILDANMNVTIHDCYETTICFPNVTTTVSTSKSPKPARAANSEGHKQCEPANIKEASVPLRRVKAPPCRHTRAKVELNENPSYSLVDRLTHPEKCSGTPTMSRRKRKAAERNIFMETSPQNQPEKSSTRRSKKQAPDTIRPSVEVFGSERAVQGAPESSGAESASSQDKVEGRKKTEKVQRKSSRKASKVLPTSVSSISSSEDLGRITRGTCTKQKRSKCPKSLSPPKPLLKLKKPSKKKPTAKEGKAPHLPEQDEEQWTEAELMRLQEAVSYFPKYMAGYWAKVAKMVRTRSAEECHYQHTSQATSQTPEKTAKKQKGGKKKKKEEEEVKATKDPITDPPVISARAGTFKRKQQVRQFLEAMPREDVEDAFSSDYMQRKRFEVPSMCQSEEDFNLSEMEPLSPTSTVFPEVKTPQCVNITPGMMGSLDRTNNEKYVHQLQKRMKKNQFNVCKQAASSKTFTPTPSVKRTMRRCGNTDTDNFVVWEMFPGKDAVLPDSGEEEDFYFSHDF</sequence>
<evidence type="ECO:0000313" key="4">
    <source>
        <dbReference type="Proteomes" id="UP001346869"/>
    </source>
</evidence>
<name>A0AAN7X864_ELEMC</name>
<evidence type="ECO:0000259" key="2">
    <source>
        <dbReference type="PROSITE" id="PS50090"/>
    </source>
</evidence>
<feature type="region of interest" description="Disordered" evidence="1">
    <location>
        <begin position="26"/>
        <end position="59"/>
    </location>
</feature>
<feature type="compositionally biased region" description="Polar residues" evidence="1">
    <location>
        <begin position="869"/>
        <end position="879"/>
    </location>
</feature>
<feature type="compositionally biased region" description="Low complexity" evidence="1">
    <location>
        <begin position="723"/>
        <end position="735"/>
    </location>
</feature>
<dbReference type="InterPro" id="IPR001005">
    <property type="entry name" value="SANT/Myb"/>
</dbReference>
<proteinExistence type="predicted"/>
<feature type="compositionally biased region" description="Basic residues" evidence="1">
    <location>
        <begin position="800"/>
        <end position="810"/>
    </location>
</feature>
<dbReference type="Pfam" id="PF09133">
    <property type="entry name" value="SANTA"/>
    <property type="match status" value="1"/>
</dbReference>
<evidence type="ECO:0000256" key="1">
    <source>
        <dbReference type="SAM" id="MobiDB-lite"/>
    </source>
</evidence>
<feature type="region of interest" description="Disordered" evidence="1">
    <location>
        <begin position="502"/>
        <end position="553"/>
    </location>
</feature>
<dbReference type="PANTHER" id="PTHR16124">
    <property type="entry name" value="MIS18-BINDING PROTEIN 1"/>
    <property type="match status" value="1"/>
</dbReference>